<evidence type="ECO:0000256" key="4">
    <source>
        <dbReference type="ARBA" id="ARBA00022692"/>
    </source>
</evidence>
<proteinExistence type="inferred from homology"/>
<protein>
    <submittedName>
        <fullName evidence="8">Cation:proton antiporter</fullName>
    </submittedName>
</protein>
<evidence type="ECO:0000256" key="2">
    <source>
        <dbReference type="ARBA" id="ARBA00006228"/>
    </source>
</evidence>
<evidence type="ECO:0000256" key="6">
    <source>
        <dbReference type="ARBA" id="ARBA00023136"/>
    </source>
</evidence>
<gene>
    <name evidence="8" type="ORF">B1C78_14335</name>
</gene>
<evidence type="ECO:0000313" key="8">
    <source>
        <dbReference type="EMBL" id="OOG22706.1"/>
    </source>
</evidence>
<keyword evidence="4 7" id="KW-0812">Transmembrane</keyword>
<dbReference type="PANTHER" id="PTHR34584">
    <property type="entry name" value="NA(+)/H(+) ANTIPORTER SUBUNIT E1"/>
    <property type="match status" value="1"/>
</dbReference>
<sequence length="160" mass="17787">MAGFVQRLLIYGVLWWILAGGSPSAWFWGLPAILAAALFNPFPPARPISWHPLGLLVFVAMFLMLSLRGALDVAWRALHPRRPLQPAVVDYPWALPPGRGRVFLAVLINLMPGTLCVKITDHSMSVHVLSNPDRAVSALQRLERRVGRLFGSDTKETHHV</sequence>
<keyword evidence="5 7" id="KW-1133">Transmembrane helix</keyword>
<dbReference type="OrthoDB" id="7852837at2"/>
<keyword evidence="3" id="KW-1003">Cell membrane</keyword>
<comment type="subcellular location">
    <subcellularLocation>
        <location evidence="1">Cell membrane</location>
        <topology evidence="1">Multi-pass membrane protein</topology>
    </subcellularLocation>
</comment>
<dbReference type="GO" id="GO:0008324">
    <property type="term" value="F:monoatomic cation transmembrane transporter activity"/>
    <property type="evidence" value="ECO:0007669"/>
    <property type="project" value="InterPro"/>
</dbReference>
<keyword evidence="6 7" id="KW-0472">Membrane</keyword>
<keyword evidence="9" id="KW-1185">Reference proteome</keyword>
<evidence type="ECO:0000256" key="7">
    <source>
        <dbReference type="SAM" id="Phobius"/>
    </source>
</evidence>
<dbReference type="RefSeq" id="WP_077279846.1">
    <property type="nucleotide sequence ID" value="NZ_MVBK01000098.1"/>
</dbReference>
<dbReference type="PANTHER" id="PTHR34584:SF1">
    <property type="entry name" value="NA(+)_H(+) ANTIPORTER SUBUNIT E1"/>
    <property type="match status" value="1"/>
</dbReference>
<evidence type="ECO:0000256" key="1">
    <source>
        <dbReference type="ARBA" id="ARBA00004651"/>
    </source>
</evidence>
<dbReference type="GO" id="GO:0005886">
    <property type="term" value="C:plasma membrane"/>
    <property type="evidence" value="ECO:0007669"/>
    <property type="project" value="UniProtKB-SubCell"/>
</dbReference>
<organism evidence="8 9">
    <name type="scientific">Thioalkalivibrio denitrificans</name>
    <dbReference type="NCBI Taxonomy" id="108003"/>
    <lineage>
        <taxon>Bacteria</taxon>
        <taxon>Pseudomonadati</taxon>
        <taxon>Pseudomonadota</taxon>
        <taxon>Gammaproteobacteria</taxon>
        <taxon>Chromatiales</taxon>
        <taxon>Ectothiorhodospiraceae</taxon>
        <taxon>Thioalkalivibrio</taxon>
    </lineage>
</organism>
<dbReference type="AlphaFoldDB" id="A0A1V3ND44"/>
<feature type="transmembrane region" description="Helical" evidence="7">
    <location>
        <begin position="53"/>
        <end position="75"/>
    </location>
</feature>
<comment type="caution">
    <text evidence="8">The sequence shown here is derived from an EMBL/GenBank/DDBJ whole genome shotgun (WGS) entry which is preliminary data.</text>
</comment>
<reference evidence="8 9" key="1">
    <citation type="submission" date="2017-02" db="EMBL/GenBank/DDBJ databases">
        <title>Genomic diversity within the haloalkaliphilic genus Thioalkalivibrio.</title>
        <authorList>
            <person name="Ahn A.-C."/>
            <person name="Meier-Kolthoff J."/>
            <person name="Overmars L."/>
            <person name="Richter M."/>
            <person name="Woyke T."/>
            <person name="Sorokin D.Y."/>
            <person name="Muyzer G."/>
        </authorList>
    </citation>
    <scope>NUCLEOTIDE SEQUENCE [LARGE SCALE GENOMIC DNA]</scope>
    <source>
        <strain evidence="8 9">ALJD</strain>
    </source>
</reference>
<dbReference type="STRING" id="108003.B1C78_14335"/>
<evidence type="ECO:0000256" key="3">
    <source>
        <dbReference type="ARBA" id="ARBA00022475"/>
    </source>
</evidence>
<dbReference type="Pfam" id="PF01899">
    <property type="entry name" value="MNHE"/>
    <property type="match status" value="1"/>
</dbReference>
<dbReference type="InterPro" id="IPR002758">
    <property type="entry name" value="Cation_antiport_E"/>
</dbReference>
<dbReference type="EMBL" id="MVBK01000098">
    <property type="protein sequence ID" value="OOG22706.1"/>
    <property type="molecule type" value="Genomic_DNA"/>
</dbReference>
<dbReference type="Proteomes" id="UP000189462">
    <property type="component" value="Unassembled WGS sequence"/>
</dbReference>
<comment type="similarity">
    <text evidence="2">Belongs to the CPA3 antiporters (TC 2.A.63) subunit E family.</text>
</comment>
<accession>A0A1V3ND44</accession>
<evidence type="ECO:0000313" key="9">
    <source>
        <dbReference type="Proteomes" id="UP000189462"/>
    </source>
</evidence>
<evidence type="ECO:0000256" key="5">
    <source>
        <dbReference type="ARBA" id="ARBA00022989"/>
    </source>
</evidence>
<name>A0A1V3ND44_9GAMM</name>